<organism evidence="1 2">
    <name type="scientific">Neorhodopirellula lusitana</name>
    <dbReference type="NCBI Taxonomy" id="445327"/>
    <lineage>
        <taxon>Bacteria</taxon>
        <taxon>Pseudomonadati</taxon>
        <taxon>Planctomycetota</taxon>
        <taxon>Planctomycetia</taxon>
        <taxon>Pirellulales</taxon>
        <taxon>Pirellulaceae</taxon>
        <taxon>Neorhodopirellula</taxon>
    </lineage>
</organism>
<evidence type="ECO:0008006" key="3">
    <source>
        <dbReference type="Google" id="ProtNLM"/>
    </source>
</evidence>
<comment type="caution">
    <text evidence="1">The sequence shown here is derived from an EMBL/GenBank/DDBJ whole genome shotgun (WGS) entry which is preliminary data.</text>
</comment>
<dbReference type="EMBL" id="FXUG01000004">
    <property type="protein sequence ID" value="SMP53219.1"/>
    <property type="molecule type" value="Genomic_DNA"/>
</dbReference>
<keyword evidence="2" id="KW-1185">Reference proteome</keyword>
<dbReference type="Proteomes" id="UP001158067">
    <property type="component" value="Unassembled WGS sequence"/>
</dbReference>
<protein>
    <recommendedName>
        <fullName evidence="3">Secreted protein</fullName>
    </recommendedName>
</protein>
<sequence length="146" mass="16545">MRWLLPWVACVLLLPLPVPMMHRHDSIDASHVLASHLAIRHADSDPLCIEVDEPHWHFVLPLQSRGEGSHEDEFPNPPTNFVSFSVATAPSTSSFELVIPDVPMVAICDWSESRFECYLRTKDPRQRSAADALLRDRCVLSCVMRC</sequence>
<reference evidence="1 2" key="1">
    <citation type="submission" date="2017-05" db="EMBL/GenBank/DDBJ databases">
        <authorList>
            <person name="Varghese N."/>
            <person name="Submissions S."/>
        </authorList>
    </citation>
    <scope>NUCLEOTIDE SEQUENCE [LARGE SCALE GENOMIC DNA]</scope>
    <source>
        <strain evidence="1 2">DSM 25457</strain>
    </source>
</reference>
<gene>
    <name evidence="1" type="ORF">SAMN06265222_10477</name>
</gene>
<proteinExistence type="predicted"/>
<evidence type="ECO:0000313" key="1">
    <source>
        <dbReference type="EMBL" id="SMP53219.1"/>
    </source>
</evidence>
<evidence type="ECO:0000313" key="2">
    <source>
        <dbReference type="Proteomes" id="UP001158067"/>
    </source>
</evidence>
<name>A0ABY1PZV6_9BACT</name>
<accession>A0ABY1PZV6</accession>